<feature type="chain" id="PRO_5045105879" evidence="1">
    <location>
        <begin position="20"/>
        <end position="117"/>
    </location>
</feature>
<evidence type="ECO:0000313" key="2">
    <source>
        <dbReference type="EMBL" id="MFL4469694.1"/>
    </source>
</evidence>
<dbReference type="EMBL" id="JBHDIY010000002">
    <property type="protein sequence ID" value="MFL4469694.1"/>
    <property type="molecule type" value="Genomic_DNA"/>
</dbReference>
<proteinExistence type="predicted"/>
<comment type="caution">
    <text evidence="2">The sequence shown here is derived from an EMBL/GenBank/DDBJ whole genome shotgun (WGS) entry which is preliminary data.</text>
</comment>
<gene>
    <name evidence="2" type="ORF">ACERZ8_07365</name>
</gene>
<feature type="signal peptide" evidence="1">
    <location>
        <begin position="1"/>
        <end position="19"/>
    </location>
</feature>
<accession>A0ABW8USH1</accession>
<evidence type="ECO:0000256" key="1">
    <source>
        <dbReference type="SAM" id="SignalP"/>
    </source>
</evidence>
<sequence length="117" mass="12892">MRMIFAAAVAAFAAGPVWAELVKVDEQAEFVELVKGKTLTRPMVKIMVSSDGQIDGRGSLWDIEGSWSWQDGYFCRDLFWGGDALGYNCQEVQASADGQIKFTSDRGAGDSAMFRLR</sequence>
<organism evidence="2 3">
    <name type="scientific">Tateyamaria armeniaca</name>
    <dbReference type="NCBI Taxonomy" id="2518930"/>
    <lineage>
        <taxon>Bacteria</taxon>
        <taxon>Pseudomonadati</taxon>
        <taxon>Pseudomonadota</taxon>
        <taxon>Alphaproteobacteria</taxon>
        <taxon>Rhodobacterales</taxon>
        <taxon>Roseobacteraceae</taxon>
        <taxon>Tateyamaria</taxon>
    </lineage>
</organism>
<reference evidence="2 3" key="1">
    <citation type="submission" date="2024-08" db="EMBL/GenBank/DDBJ databases">
        <title>Tateyamaria sp. nov., isolated from marine algae.</title>
        <authorList>
            <person name="Choi B.J."/>
            <person name="Kim J.M."/>
            <person name="Lee J.K."/>
            <person name="Choi D.G."/>
            <person name="Bayburt H."/>
            <person name="Baek J.H."/>
            <person name="Han D.M."/>
            <person name="Jeon C.O."/>
        </authorList>
    </citation>
    <scope>NUCLEOTIDE SEQUENCE [LARGE SCALE GENOMIC DNA]</scope>
    <source>
        <strain evidence="2 3">KMU-156</strain>
    </source>
</reference>
<name>A0ABW8USH1_9RHOB</name>
<dbReference type="Proteomes" id="UP001627408">
    <property type="component" value="Unassembled WGS sequence"/>
</dbReference>
<dbReference type="RefSeq" id="WP_407591582.1">
    <property type="nucleotide sequence ID" value="NZ_JBHDIY010000002.1"/>
</dbReference>
<protein>
    <submittedName>
        <fullName evidence="2">Dihydrodipicolinate reductase</fullName>
    </submittedName>
</protein>
<evidence type="ECO:0000313" key="3">
    <source>
        <dbReference type="Proteomes" id="UP001627408"/>
    </source>
</evidence>
<keyword evidence="3" id="KW-1185">Reference proteome</keyword>
<keyword evidence="1" id="KW-0732">Signal</keyword>